<evidence type="ECO:0000313" key="3">
    <source>
        <dbReference type="EMBL" id="CAB4597703.1"/>
    </source>
</evidence>
<evidence type="ECO:0000313" key="2">
    <source>
        <dbReference type="EMBL" id="CAB4371431.1"/>
    </source>
</evidence>
<dbReference type="Pfam" id="PF05721">
    <property type="entry name" value="PhyH"/>
    <property type="match status" value="1"/>
</dbReference>
<proteinExistence type="predicted"/>
<dbReference type="EMBL" id="CAEUNJ010000029">
    <property type="protein sequence ID" value="CAB4371431.1"/>
    <property type="molecule type" value="Genomic_DNA"/>
</dbReference>
<dbReference type="PANTHER" id="PTHR20883:SF49">
    <property type="entry name" value="PHYTANOYL-COA DIOXYGENASE"/>
    <property type="match status" value="1"/>
</dbReference>
<dbReference type="SUPFAM" id="SSF51197">
    <property type="entry name" value="Clavaminate synthase-like"/>
    <property type="match status" value="1"/>
</dbReference>
<dbReference type="EMBL" id="CAEZTY010000096">
    <property type="protein sequence ID" value="CAB4597703.1"/>
    <property type="molecule type" value="Genomic_DNA"/>
</dbReference>
<evidence type="ECO:0000313" key="8">
    <source>
        <dbReference type="EMBL" id="CAB5077917.1"/>
    </source>
</evidence>
<dbReference type="EMBL" id="CAFBRD010000072">
    <property type="protein sequence ID" value="CAB5077917.1"/>
    <property type="molecule type" value="Genomic_DNA"/>
</dbReference>
<dbReference type="EMBL" id="CAFAAD010000069">
    <property type="protein sequence ID" value="CAB4793523.1"/>
    <property type="molecule type" value="Genomic_DNA"/>
</dbReference>
<evidence type="ECO:0000313" key="6">
    <source>
        <dbReference type="EMBL" id="CAB4951036.1"/>
    </source>
</evidence>
<name>A0A6J6AM87_9ZZZZ</name>
<gene>
    <name evidence="3" type="ORF">UFOPK1762_01722</name>
    <name evidence="4" type="ORF">UFOPK1906_00765</name>
    <name evidence="5" type="ORF">UFOPK2969_01018</name>
    <name evidence="1" type="ORF">UFOPK3331_01415</name>
    <name evidence="6" type="ORF">UFOPK3785_00840</name>
    <name evidence="7" type="ORF">UFOPK3927_00468</name>
    <name evidence="2" type="ORF">UFOPK4201_00821</name>
    <name evidence="8" type="ORF">UFOPK4371_01236</name>
</gene>
<accession>A0A6J6AM87</accession>
<dbReference type="EMBL" id="CAFBNJ010000034">
    <property type="protein sequence ID" value="CAB4951036.1"/>
    <property type="molecule type" value="Genomic_DNA"/>
</dbReference>
<dbReference type="EMBL" id="CAEZVC010000036">
    <property type="protein sequence ID" value="CAB4620939.1"/>
    <property type="molecule type" value="Genomic_DNA"/>
</dbReference>
<dbReference type="EMBL" id="CAFBOK010000037">
    <property type="protein sequence ID" value="CAB4976766.1"/>
    <property type="molecule type" value="Genomic_DNA"/>
</dbReference>
<dbReference type="PANTHER" id="PTHR20883">
    <property type="entry name" value="PHYTANOYL-COA DIOXYGENASE DOMAIN CONTAINING 1"/>
    <property type="match status" value="1"/>
</dbReference>
<dbReference type="Gene3D" id="2.60.120.620">
    <property type="entry name" value="q2cbj1_9rhob like domain"/>
    <property type="match status" value="1"/>
</dbReference>
<dbReference type="InterPro" id="IPR008775">
    <property type="entry name" value="Phytyl_CoA_dOase-like"/>
</dbReference>
<evidence type="ECO:0000313" key="1">
    <source>
        <dbReference type="EMBL" id="CAB4344781.1"/>
    </source>
</evidence>
<evidence type="ECO:0000313" key="4">
    <source>
        <dbReference type="EMBL" id="CAB4620939.1"/>
    </source>
</evidence>
<protein>
    <submittedName>
        <fullName evidence="2">Unannotated protein</fullName>
    </submittedName>
</protein>
<sequence>MERISPTRSVTQDEVATFWRDGVVCLRSIIPVELVESMAEPIEEALVGSAMADLSEMADALESGAGATRNVDELVVASGAPRGHFKAGTDHWLLQQEFRDFALRSPLPEIVASILRSDEIRLYEDSVLVKEPGTQEKTGFHQDMAYFHLDGDLVCTTWVPLDVVTAETGAVRFVVGSHLDDTKYRPNMFVSDLAIPGTEGVEVPDYDAVVGEARIISFDTAPGDLTVHHARTIHAASGNLSRTQRRRAISVRYTGDGTRFKLVAGSPIKQHHASLSDGDFLNDESCPLAWP</sequence>
<evidence type="ECO:0000313" key="5">
    <source>
        <dbReference type="EMBL" id="CAB4793523.1"/>
    </source>
</evidence>
<dbReference type="AlphaFoldDB" id="A0A6J6AM87"/>
<dbReference type="EMBL" id="CAESAL010000058">
    <property type="protein sequence ID" value="CAB4344781.1"/>
    <property type="molecule type" value="Genomic_DNA"/>
</dbReference>
<reference evidence="2" key="1">
    <citation type="submission" date="2020-05" db="EMBL/GenBank/DDBJ databases">
        <authorList>
            <person name="Chiriac C."/>
            <person name="Salcher M."/>
            <person name="Ghai R."/>
            <person name="Kavagutti S V."/>
        </authorList>
    </citation>
    <scope>NUCLEOTIDE SEQUENCE</scope>
</reference>
<organism evidence="2">
    <name type="scientific">freshwater metagenome</name>
    <dbReference type="NCBI Taxonomy" id="449393"/>
    <lineage>
        <taxon>unclassified sequences</taxon>
        <taxon>metagenomes</taxon>
        <taxon>ecological metagenomes</taxon>
    </lineage>
</organism>
<evidence type="ECO:0000313" key="7">
    <source>
        <dbReference type="EMBL" id="CAB4976766.1"/>
    </source>
</evidence>